<reference evidence="7 8" key="1">
    <citation type="submission" date="2023-08" db="EMBL/GenBank/DDBJ databases">
        <title>Annotated Genome Sequence of Vanrija albida AlHP1.</title>
        <authorList>
            <person name="Herzog R."/>
        </authorList>
    </citation>
    <scope>NUCLEOTIDE SEQUENCE [LARGE SCALE GENOMIC DNA]</scope>
    <source>
        <strain evidence="7 8">AlHP1</strain>
    </source>
</reference>
<dbReference type="Gene3D" id="3.30.160.60">
    <property type="entry name" value="Classic Zinc Finger"/>
    <property type="match status" value="2"/>
</dbReference>
<dbReference type="SUPFAM" id="SSF57667">
    <property type="entry name" value="beta-beta-alpha zinc fingers"/>
    <property type="match status" value="1"/>
</dbReference>
<evidence type="ECO:0000313" key="7">
    <source>
        <dbReference type="EMBL" id="KAL1405866.1"/>
    </source>
</evidence>
<dbReference type="InterPro" id="IPR013087">
    <property type="entry name" value="Znf_C2H2_type"/>
</dbReference>
<evidence type="ECO:0000256" key="5">
    <source>
        <dbReference type="PROSITE-ProRule" id="PRU00042"/>
    </source>
</evidence>
<dbReference type="PANTHER" id="PTHR24409:SF356">
    <property type="entry name" value="C2H2 FINGER DOMAIN TRANSCRIPTION FACTOR (EUROFUNG)"/>
    <property type="match status" value="1"/>
</dbReference>
<dbReference type="RefSeq" id="XP_069205810.1">
    <property type="nucleotide sequence ID" value="XM_069355969.1"/>
</dbReference>
<evidence type="ECO:0000259" key="6">
    <source>
        <dbReference type="PROSITE" id="PS50157"/>
    </source>
</evidence>
<organism evidence="7 8">
    <name type="scientific">Vanrija albida</name>
    <dbReference type="NCBI Taxonomy" id="181172"/>
    <lineage>
        <taxon>Eukaryota</taxon>
        <taxon>Fungi</taxon>
        <taxon>Dikarya</taxon>
        <taxon>Basidiomycota</taxon>
        <taxon>Agaricomycotina</taxon>
        <taxon>Tremellomycetes</taxon>
        <taxon>Trichosporonales</taxon>
        <taxon>Trichosporonaceae</taxon>
        <taxon>Vanrija</taxon>
    </lineage>
</organism>
<feature type="domain" description="C2H2-type" evidence="6">
    <location>
        <begin position="191"/>
        <end position="215"/>
    </location>
</feature>
<evidence type="ECO:0000256" key="2">
    <source>
        <dbReference type="ARBA" id="ARBA00022737"/>
    </source>
</evidence>
<dbReference type="Pfam" id="PF12874">
    <property type="entry name" value="zf-met"/>
    <property type="match status" value="1"/>
</dbReference>
<gene>
    <name evidence="7" type="ORF">Q8F55_007545</name>
</gene>
<feature type="domain" description="C2H2-type" evidence="6">
    <location>
        <begin position="90"/>
        <end position="119"/>
    </location>
</feature>
<protein>
    <recommendedName>
        <fullName evidence="6">C2H2-type domain-containing protein</fullName>
    </recommendedName>
</protein>
<evidence type="ECO:0000256" key="1">
    <source>
        <dbReference type="ARBA" id="ARBA00022723"/>
    </source>
</evidence>
<sequence>MVAEQHPRCGTCSKTFPAGGRARAAHLNATGHAAPAHECDRCFDWFNSENACWAHMNAKNHFYWQCRDDDCYITRPTEHARELHEHNAHLYCGDCYRHFDSANNLKMHLNSRMHRSDTLECPACDRNFVSATGLAHHLERGSCPRAPNLDRMGVYRLVRELDPNNWFTNKDVELRKVTYSANEGAWNGCAFECPKCPREFGSLRSLNQHLASPTHLEYLYHCQKSCTRQFKTFGAVCNHLESESCGAMTFNEVQRYMQSVVSSNRLITAY</sequence>
<name>A0ABR3PTU8_9TREE</name>
<dbReference type="SMART" id="SM00355">
    <property type="entry name" value="ZnF_C2H2"/>
    <property type="match status" value="5"/>
</dbReference>
<keyword evidence="4" id="KW-0862">Zinc</keyword>
<dbReference type="Pfam" id="PF00096">
    <property type="entry name" value="zf-C2H2"/>
    <property type="match status" value="1"/>
</dbReference>
<dbReference type="InterPro" id="IPR036236">
    <property type="entry name" value="Znf_C2H2_sf"/>
</dbReference>
<keyword evidence="2" id="KW-0677">Repeat</keyword>
<keyword evidence="8" id="KW-1185">Reference proteome</keyword>
<proteinExistence type="predicted"/>
<keyword evidence="3 5" id="KW-0863">Zinc-finger</keyword>
<evidence type="ECO:0000313" key="8">
    <source>
        <dbReference type="Proteomes" id="UP001565368"/>
    </source>
</evidence>
<dbReference type="PANTHER" id="PTHR24409">
    <property type="entry name" value="ZINC FINGER PROTEIN 142"/>
    <property type="match status" value="1"/>
</dbReference>
<dbReference type="EMBL" id="JBBXJM010000006">
    <property type="protein sequence ID" value="KAL1405866.1"/>
    <property type="molecule type" value="Genomic_DNA"/>
</dbReference>
<accession>A0ABR3PTU8</accession>
<keyword evidence="1" id="KW-0479">Metal-binding</keyword>
<dbReference type="PROSITE" id="PS50157">
    <property type="entry name" value="ZINC_FINGER_C2H2_2"/>
    <property type="match status" value="2"/>
</dbReference>
<evidence type="ECO:0000256" key="4">
    <source>
        <dbReference type="ARBA" id="ARBA00022833"/>
    </source>
</evidence>
<comment type="caution">
    <text evidence="7">The sequence shown here is derived from an EMBL/GenBank/DDBJ whole genome shotgun (WGS) entry which is preliminary data.</text>
</comment>
<dbReference type="GeneID" id="95988588"/>
<evidence type="ECO:0000256" key="3">
    <source>
        <dbReference type="ARBA" id="ARBA00022771"/>
    </source>
</evidence>
<dbReference type="PROSITE" id="PS00028">
    <property type="entry name" value="ZINC_FINGER_C2H2_1"/>
    <property type="match status" value="2"/>
</dbReference>
<dbReference type="Proteomes" id="UP001565368">
    <property type="component" value="Unassembled WGS sequence"/>
</dbReference>